<dbReference type="AlphaFoldDB" id="A0A369Q943"/>
<sequence>MKRSGGDAGRPMRHYSIGQLEENVTRCTTDNDELQLVLAELGYRKTNRATELKDLVKRLIDTNRRARIAAIGPLFRNF</sequence>
<name>A0A369Q943_9SPHN</name>
<organism evidence="1 2">
    <name type="scientific">Alteripontixanthobacter maritimus</name>
    <dbReference type="NCBI Taxonomy" id="2161824"/>
    <lineage>
        <taxon>Bacteria</taxon>
        <taxon>Pseudomonadati</taxon>
        <taxon>Pseudomonadota</taxon>
        <taxon>Alphaproteobacteria</taxon>
        <taxon>Sphingomonadales</taxon>
        <taxon>Erythrobacteraceae</taxon>
        <taxon>Alteripontixanthobacter</taxon>
    </lineage>
</organism>
<accession>A0A369Q943</accession>
<dbReference type="OrthoDB" id="9255993at2"/>
<protein>
    <submittedName>
        <fullName evidence="1">Uncharacterized protein</fullName>
    </submittedName>
</protein>
<keyword evidence="2" id="KW-1185">Reference proteome</keyword>
<gene>
    <name evidence="1" type="ORF">HME9302_02086</name>
</gene>
<evidence type="ECO:0000313" key="1">
    <source>
        <dbReference type="EMBL" id="RDC60870.1"/>
    </source>
</evidence>
<dbReference type="Proteomes" id="UP000253727">
    <property type="component" value="Unassembled WGS sequence"/>
</dbReference>
<reference evidence="1 2" key="1">
    <citation type="submission" date="2018-04" db="EMBL/GenBank/DDBJ databases">
        <title>Altererythrobacter sp. HME9302 genome sequencing and assembly.</title>
        <authorList>
            <person name="Kang H."/>
            <person name="Kim H."/>
            <person name="Joh K."/>
        </authorList>
    </citation>
    <scope>NUCLEOTIDE SEQUENCE [LARGE SCALE GENOMIC DNA]</scope>
    <source>
        <strain evidence="1 2">HME9302</strain>
    </source>
</reference>
<evidence type="ECO:0000313" key="2">
    <source>
        <dbReference type="Proteomes" id="UP000253727"/>
    </source>
</evidence>
<dbReference type="RefSeq" id="WP_115366943.1">
    <property type="nucleotide sequence ID" value="NZ_QBKA01000002.1"/>
</dbReference>
<comment type="caution">
    <text evidence="1">The sequence shown here is derived from an EMBL/GenBank/DDBJ whole genome shotgun (WGS) entry which is preliminary data.</text>
</comment>
<dbReference type="EMBL" id="QBKA01000002">
    <property type="protein sequence ID" value="RDC60870.1"/>
    <property type="molecule type" value="Genomic_DNA"/>
</dbReference>
<proteinExistence type="predicted"/>